<dbReference type="PROSITE" id="PS51682">
    <property type="entry name" value="SAM_OMT_I"/>
    <property type="match status" value="1"/>
</dbReference>
<dbReference type="Gene3D" id="3.40.50.150">
    <property type="entry name" value="Vaccinia Virus protein VP39"/>
    <property type="match status" value="1"/>
</dbReference>
<name>A0ABT0DPL7_9HYPH</name>
<dbReference type="Proteomes" id="UP001202867">
    <property type="component" value="Unassembled WGS sequence"/>
</dbReference>
<dbReference type="RefSeq" id="WP_247201738.1">
    <property type="nucleotide sequence ID" value="NZ_JALKCG010000006.1"/>
</dbReference>
<organism evidence="4 5">
    <name type="scientific">Ancylobacter koreensis</name>
    <dbReference type="NCBI Taxonomy" id="266121"/>
    <lineage>
        <taxon>Bacteria</taxon>
        <taxon>Pseudomonadati</taxon>
        <taxon>Pseudomonadota</taxon>
        <taxon>Alphaproteobacteria</taxon>
        <taxon>Hyphomicrobiales</taxon>
        <taxon>Xanthobacteraceae</taxon>
        <taxon>Ancylobacter</taxon>
    </lineage>
</organism>
<dbReference type="Pfam" id="PF01596">
    <property type="entry name" value="Methyltransf_3"/>
    <property type="match status" value="1"/>
</dbReference>
<dbReference type="EMBL" id="JALKCG010000006">
    <property type="protein sequence ID" value="MCK0209228.1"/>
    <property type="molecule type" value="Genomic_DNA"/>
</dbReference>
<evidence type="ECO:0000313" key="4">
    <source>
        <dbReference type="EMBL" id="MCK0209228.1"/>
    </source>
</evidence>
<dbReference type="PANTHER" id="PTHR10509:SF14">
    <property type="entry name" value="CAFFEOYL-COA O-METHYLTRANSFERASE 3-RELATED"/>
    <property type="match status" value="1"/>
</dbReference>
<keyword evidence="3" id="KW-0949">S-adenosyl-L-methionine</keyword>
<evidence type="ECO:0000256" key="1">
    <source>
        <dbReference type="ARBA" id="ARBA00022603"/>
    </source>
</evidence>
<keyword evidence="1" id="KW-0489">Methyltransferase</keyword>
<evidence type="ECO:0000313" key="5">
    <source>
        <dbReference type="Proteomes" id="UP001202867"/>
    </source>
</evidence>
<dbReference type="InterPro" id="IPR002935">
    <property type="entry name" value="SAM_O-MeTrfase"/>
</dbReference>
<comment type="caution">
    <text evidence="4">The sequence shown here is derived from an EMBL/GenBank/DDBJ whole genome shotgun (WGS) entry which is preliminary data.</text>
</comment>
<gene>
    <name evidence="4" type="ORF">MWN33_14425</name>
</gene>
<dbReference type="PANTHER" id="PTHR10509">
    <property type="entry name" value="O-METHYLTRANSFERASE-RELATED"/>
    <property type="match status" value="1"/>
</dbReference>
<dbReference type="CDD" id="cd02440">
    <property type="entry name" value="AdoMet_MTases"/>
    <property type="match status" value="1"/>
</dbReference>
<evidence type="ECO:0000256" key="3">
    <source>
        <dbReference type="ARBA" id="ARBA00022691"/>
    </source>
</evidence>
<dbReference type="SUPFAM" id="SSF53335">
    <property type="entry name" value="S-adenosyl-L-methionine-dependent methyltransferases"/>
    <property type="match status" value="1"/>
</dbReference>
<keyword evidence="5" id="KW-1185">Reference proteome</keyword>
<keyword evidence="2" id="KW-0808">Transferase</keyword>
<reference evidence="5" key="2">
    <citation type="submission" date="2023-07" db="EMBL/GenBank/DDBJ databases">
        <title>Ancylobacter moscoviensis sp. nov., facultatively methylotrophic bacteria from activated sludge and the reclassification of Starkeya novella (Starkey 1934) Kelly et al. 2000 as Ancylobacter novellus comb. nov., Starkeya koreensis Im et al. 2006 as Ancylobacter koreensis comb.nov., Angulomicrobium tetraedrale Vasil'eva et al. 1986 as Ancylobacter tetraedralis comb. nov., Angulomicrobium amanitiforme Fritz et al. 2004 as Ancylobacter amanitiformis comb. nov. and Methylorhabdus multivorans Doronina et al. 1996 as Ancylobacter multivorans comb. nov. and emended description of the genus Ancylobacter.</title>
        <authorList>
            <person name="Doronina N."/>
            <person name="Chemodurova A."/>
            <person name="Grouzdev D."/>
            <person name="Koziaeva V."/>
            <person name="Shi W."/>
            <person name="Wu L."/>
            <person name="Kaparullina E."/>
        </authorList>
    </citation>
    <scope>NUCLEOTIDE SEQUENCE [LARGE SCALE GENOMIC DNA]</scope>
    <source>
        <strain evidence="5">Jip08</strain>
    </source>
</reference>
<accession>A0ABT0DPL7</accession>
<dbReference type="InterPro" id="IPR050362">
    <property type="entry name" value="Cation-dep_OMT"/>
</dbReference>
<protein>
    <submittedName>
        <fullName evidence="4">O-methyltransferase</fullName>
    </submittedName>
</protein>
<proteinExistence type="predicted"/>
<sequence length="222" mass="23533">MTQQLWTAVDDYIADALVAPDAALEDALAASAAAGLPDIAVAPNQGKLLMILAKLAGARRILEIGTLGGYSTIWLARALPADGRLVTLEVVPAHAAVARANIEAAGLGERVEVRLGPALESLRALEREGEAPFDLVFIDADKPNNVHYLDWALRFARIGTLIVADNVVREGKVLDAGHDDPRVKGVRATYDWFARQPRVCATAVQTVGAKGHDGFAVGLVTD</sequence>
<dbReference type="InterPro" id="IPR029063">
    <property type="entry name" value="SAM-dependent_MTases_sf"/>
</dbReference>
<reference evidence="4 5" key="1">
    <citation type="submission" date="2022-04" db="EMBL/GenBank/DDBJ databases">
        <authorList>
            <person name="Grouzdev D.S."/>
            <person name="Pantiukh K.S."/>
            <person name="Krutkina M.S."/>
        </authorList>
    </citation>
    <scope>NUCLEOTIDE SEQUENCE [LARGE SCALE GENOMIC DNA]</scope>
    <source>
        <strain evidence="4 5">Jip08</strain>
    </source>
</reference>
<evidence type="ECO:0000256" key="2">
    <source>
        <dbReference type="ARBA" id="ARBA00022679"/>
    </source>
</evidence>